<evidence type="ECO:0000259" key="12">
    <source>
        <dbReference type="Pfam" id="PF07219"/>
    </source>
</evidence>
<dbReference type="NCBIfam" id="TIGR00540">
    <property type="entry name" value="TPR_hemY_coli"/>
    <property type="match status" value="1"/>
</dbReference>
<dbReference type="InterPro" id="IPR010817">
    <property type="entry name" value="HemY_N"/>
</dbReference>
<evidence type="ECO:0000256" key="6">
    <source>
        <dbReference type="ARBA" id="ARBA00022692"/>
    </source>
</evidence>
<keyword evidence="14" id="KW-1185">Reference proteome</keyword>
<feature type="domain" description="HemY N-terminal" evidence="12">
    <location>
        <begin position="26"/>
        <end position="135"/>
    </location>
</feature>
<keyword evidence="4" id="KW-1003">Cell membrane</keyword>
<dbReference type="InterPro" id="IPR011990">
    <property type="entry name" value="TPR-like_helical_dom_sf"/>
</dbReference>
<evidence type="ECO:0000256" key="11">
    <source>
        <dbReference type="SAM" id="Phobius"/>
    </source>
</evidence>
<evidence type="ECO:0000256" key="8">
    <source>
        <dbReference type="ARBA" id="ARBA00023136"/>
    </source>
</evidence>
<proteinExistence type="predicted"/>
<dbReference type="Gene3D" id="1.25.40.10">
    <property type="entry name" value="Tetratricopeptide repeat domain"/>
    <property type="match status" value="1"/>
</dbReference>
<evidence type="ECO:0000313" key="14">
    <source>
        <dbReference type="Proteomes" id="UP000635316"/>
    </source>
</evidence>
<keyword evidence="9" id="KW-0627">Porphyrin biosynthesis</keyword>
<sequence length="482" mass="52857">MRTGLKLLVLLALAVGFALIIQDSSGYLMLVTGDERRTVSLTTGVFLLLIAFVLVYLLVRFIATLGASPVTFKQWRTRRHINKDVDLLEKGWLELIEGRADSAEKDFTRLFNHSHNPSRQVIASLAAAKAAHLSGHHEQRDKLLQLAETKSMNLPRLAEAAATVKAELLLEQGESKQAQALLEALDTANGSNQVHIQKLLLRAYKQTGNNEKLLPLARIMLKKGRVDRFEALRLIEHAAAGSINSAAPDEWQYVWKSLNGDEKTMPLVALAASVRFDAKGDHKNAGKVLEDALAISKDIRLLKAYVQTAGESVHDRLAMAQTWLKNDGNNTELLTALGYLCLKGQLWGQAERYLTRSLAISAEVGASDASQETGVSRDEALAHALLGTLYDRLGRAQDAIKHWRIASAATSALPVLNSGSILPAADTTEDPDGPPDRKKLDNLDDRIMSTKISVDAHADDQIDEYFDTAPIPGYEAEKAVRK</sequence>
<evidence type="ECO:0000313" key="13">
    <source>
        <dbReference type="EMBL" id="MBK1782359.1"/>
    </source>
</evidence>
<keyword evidence="7 11" id="KW-1133">Transmembrane helix</keyword>
<evidence type="ECO:0000256" key="3">
    <source>
        <dbReference type="ARBA" id="ARBA00004744"/>
    </source>
</evidence>
<dbReference type="EMBL" id="JAENGP010000018">
    <property type="protein sequence ID" value="MBK1782359.1"/>
    <property type="molecule type" value="Genomic_DNA"/>
</dbReference>
<dbReference type="Pfam" id="PF07219">
    <property type="entry name" value="HemY_N"/>
    <property type="match status" value="1"/>
</dbReference>
<gene>
    <name evidence="13" type="ORF">JHL22_14175</name>
</gene>
<keyword evidence="6 11" id="KW-0812">Transmembrane</keyword>
<evidence type="ECO:0000256" key="1">
    <source>
        <dbReference type="ARBA" id="ARBA00002962"/>
    </source>
</evidence>
<keyword evidence="5" id="KW-0997">Cell inner membrane</keyword>
<comment type="subcellular location">
    <subcellularLocation>
        <location evidence="2">Cell inner membrane</location>
        <topology evidence="2">Multi-pass membrane protein</topology>
    </subcellularLocation>
</comment>
<accession>A0ABS1EH59</accession>
<evidence type="ECO:0000256" key="7">
    <source>
        <dbReference type="ARBA" id="ARBA00022989"/>
    </source>
</evidence>
<dbReference type="InterPro" id="IPR005254">
    <property type="entry name" value="Heme_biosyn_assoc_TPR_pro"/>
</dbReference>
<evidence type="ECO:0000256" key="9">
    <source>
        <dbReference type="ARBA" id="ARBA00023244"/>
    </source>
</evidence>
<protein>
    <recommendedName>
        <fullName evidence="12">HemY N-terminal domain-containing protein</fullName>
    </recommendedName>
</protein>
<evidence type="ECO:0000256" key="10">
    <source>
        <dbReference type="SAM" id="MobiDB-lite"/>
    </source>
</evidence>
<reference evidence="13 14" key="1">
    <citation type="submission" date="2020-12" db="EMBL/GenBank/DDBJ databases">
        <authorList>
            <person name="Lu T."/>
            <person name="Wang Q."/>
            <person name="Han X."/>
        </authorList>
    </citation>
    <scope>NUCLEOTIDE SEQUENCE [LARGE SCALE GENOMIC DNA]</scope>
    <source>
        <strain evidence="13 14">WQ 585</strain>
    </source>
</reference>
<name>A0ABS1EH59_9BURK</name>
<keyword evidence="8 11" id="KW-0472">Membrane</keyword>
<dbReference type="RefSeq" id="WP_200238856.1">
    <property type="nucleotide sequence ID" value="NZ_JAENGP010000018.1"/>
</dbReference>
<dbReference type="SUPFAM" id="SSF48452">
    <property type="entry name" value="TPR-like"/>
    <property type="match status" value="1"/>
</dbReference>
<organism evidence="13 14">
    <name type="scientific">Advenella mandrilli</name>
    <dbReference type="NCBI Taxonomy" id="2800330"/>
    <lineage>
        <taxon>Bacteria</taxon>
        <taxon>Pseudomonadati</taxon>
        <taxon>Pseudomonadota</taxon>
        <taxon>Betaproteobacteria</taxon>
        <taxon>Burkholderiales</taxon>
        <taxon>Alcaligenaceae</taxon>
    </lineage>
</organism>
<evidence type="ECO:0000256" key="4">
    <source>
        <dbReference type="ARBA" id="ARBA00022475"/>
    </source>
</evidence>
<comment type="pathway">
    <text evidence="3">Porphyrin-containing compound metabolism; protoheme biosynthesis.</text>
</comment>
<feature type="compositionally biased region" description="Basic and acidic residues" evidence="10">
    <location>
        <begin position="434"/>
        <end position="444"/>
    </location>
</feature>
<feature type="region of interest" description="Disordered" evidence="10">
    <location>
        <begin position="423"/>
        <end position="444"/>
    </location>
</feature>
<dbReference type="Proteomes" id="UP000635316">
    <property type="component" value="Unassembled WGS sequence"/>
</dbReference>
<feature type="transmembrane region" description="Helical" evidence="11">
    <location>
        <begin position="46"/>
        <end position="72"/>
    </location>
</feature>
<comment type="function">
    <text evidence="1">Involved in a late step of protoheme IX synthesis.</text>
</comment>
<comment type="caution">
    <text evidence="13">The sequence shown here is derived from an EMBL/GenBank/DDBJ whole genome shotgun (WGS) entry which is preliminary data.</text>
</comment>
<evidence type="ECO:0000256" key="5">
    <source>
        <dbReference type="ARBA" id="ARBA00022519"/>
    </source>
</evidence>
<evidence type="ECO:0000256" key="2">
    <source>
        <dbReference type="ARBA" id="ARBA00004429"/>
    </source>
</evidence>